<dbReference type="Gene3D" id="3.40.1260.10">
    <property type="entry name" value="DsrEFH-like"/>
    <property type="match status" value="1"/>
</dbReference>
<name>A0A0G3G2C3_9GAMM</name>
<keyword evidence="2" id="KW-1185">Reference proteome</keyword>
<dbReference type="InterPro" id="IPR027396">
    <property type="entry name" value="DsrEFH-like"/>
</dbReference>
<organism evidence="1 2">
    <name type="scientific">Thioalkalivibrio versutus</name>
    <dbReference type="NCBI Taxonomy" id="106634"/>
    <lineage>
        <taxon>Bacteria</taxon>
        <taxon>Pseudomonadati</taxon>
        <taxon>Pseudomonadota</taxon>
        <taxon>Gammaproteobacteria</taxon>
        <taxon>Chromatiales</taxon>
        <taxon>Ectothiorhodospiraceae</taxon>
        <taxon>Thioalkalivibrio</taxon>
    </lineage>
</organism>
<protein>
    <submittedName>
        <fullName evidence="1">Uncharacterized protein</fullName>
    </submittedName>
</protein>
<dbReference type="PATRIC" id="fig|106634.4.peg.1713"/>
<dbReference type="Proteomes" id="UP000064201">
    <property type="component" value="Chromosome"/>
</dbReference>
<evidence type="ECO:0000313" key="2">
    <source>
        <dbReference type="Proteomes" id="UP000064201"/>
    </source>
</evidence>
<dbReference type="EMBL" id="CP011367">
    <property type="protein sequence ID" value="AKJ95373.1"/>
    <property type="molecule type" value="Genomic_DNA"/>
</dbReference>
<gene>
    <name evidence="1" type="ORF">TVD_08375</name>
</gene>
<dbReference type="AlphaFoldDB" id="A0A0G3G2C3"/>
<dbReference type="OrthoDB" id="5786769at2"/>
<accession>A0A0G3G2C3</accession>
<evidence type="ECO:0000313" key="1">
    <source>
        <dbReference type="EMBL" id="AKJ95373.1"/>
    </source>
</evidence>
<dbReference type="KEGG" id="tvr:TVD_08375"/>
<dbReference type="SUPFAM" id="SSF75169">
    <property type="entry name" value="DsrEFH-like"/>
    <property type="match status" value="1"/>
</dbReference>
<sequence length="201" mass="22265">MWITRSRPRPFPLPAWLFVGGLIVMLAMPSLHAGPVTSPAPLPPGEPSAAVLELLERDKLPEGVVFEIIENDRAALSALLPEIRASVARLRERDPDYPVAVVSHGAEQFTLTRREATQHPSLHDEVEALVREEGVNVAVCGTFAGWRGLDAEVFADFVEVADRAPDRLDDYRELGFEVIRLRPSLLDAPPEDPWEFDFGTP</sequence>
<reference evidence="1 2" key="1">
    <citation type="submission" date="2015-04" db="EMBL/GenBank/DDBJ databases">
        <title>Complete Sequence for the Genome of the Thioalkalivibrio versutus D301.</title>
        <authorList>
            <person name="Mu T."/>
            <person name="Zhou J."/>
            <person name="Xu X."/>
        </authorList>
    </citation>
    <scope>NUCLEOTIDE SEQUENCE [LARGE SCALE GENOMIC DNA]</scope>
    <source>
        <strain evidence="1 2">D301</strain>
    </source>
</reference>
<proteinExistence type="predicted"/>
<dbReference type="RefSeq" id="WP_047251348.1">
    <property type="nucleotide sequence ID" value="NZ_CP011367.1"/>
</dbReference>